<feature type="transmembrane region" description="Helical" evidence="6">
    <location>
        <begin position="21"/>
        <end position="41"/>
    </location>
</feature>
<keyword evidence="10" id="KW-1185">Reference proteome</keyword>
<feature type="transmembrane region" description="Helical" evidence="6">
    <location>
        <begin position="668"/>
        <end position="692"/>
    </location>
</feature>
<feature type="transmembrane region" description="Helical" evidence="6">
    <location>
        <begin position="331"/>
        <end position="353"/>
    </location>
</feature>
<evidence type="ECO:0000256" key="5">
    <source>
        <dbReference type="ARBA" id="ARBA00023136"/>
    </source>
</evidence>
<evidence type="ECO:0008006" key="11">
    <source>
        <dbReference type="Google" id="ProtNLM"/>
    </source>
</evidence>
<comment type="caution">
    <text evidence="9">The sequence shown here is derived from an EMBL/GenBank/DDBJ whole genome shotgun (WGS) entry which is preliminary data.</text>
</comment>
<dbReference type="InterPro" id="IPR050250">
    <property type="entry name" value="Macrolide_Exporter_MacB"/>
</dbReference>
<keyword evidence="2" id="KW-1003">Cell membrane</keyword>
<feature type="domain" description="MacB-like periplasmic core" evidence="8">
    <location>
        <begin position="20"/>
        <end position="234"/>
    </location>
</feature>
<comment type="subcellular location">
    <subcellularLocation>
        <location evidence="1">Cell membrane</location>
        <topology evidence="1">Multi-pass membrane protein</topology>
    </subcellularLocation>
</comment>
<dbReference type="PANTHER" id="PTHR30572">
    <property type="entry name" value="MEMBRANE COMPONENT OF TRANSPORTER-RELATED"/>
    <property type="match status" value="1"/>
</dbReference>
<name>A0A150WZP5_9BACT</name>
<feature type="transmembrane region" description="Helical" evidence="6">
    <location>
        <begin position="373"/>
        <end position="396"/>
    </location>
</feature>
<keyword evidence="5 6" id="KW-0472">Membrane</keyword>
<dbReference type="AlphaFoldDB" id="A0A150WZP5"/>
<protein>
    <recommendedName>
        <fullName evidence="11">ABC transporter permease</fullName>
    </recommendedName>
</protein>
<accession>A0A150WZP5</accession>
<dbReference type="OrthoDB" id="9770036at2"/>
<dbReference type="STRING" id="296218.AWN68_12235"/>
<dbReference type="InterPro" id="IPR025857">
    <property type="entry name" value="MacB_PCD"/>
</dbReference>
<evidence type="ECO:0000256" key="6">
    <source>
        <dbReference type="SAM" id="Phobius"/>
    </source>
</evidence>
<evidence type="ECO:0000313" key="10">
    <source>
        <dbReference type="Proteomes" id="UP000075615"/>
    </source>
</evidence>
<dbReference type="Pfam" id="PF02687">
    <property type="entry name" value="FtsX"/>
    <property type="match status" value="2"/>
</dbReference>
<dbReference type="GO" id="GO:0005886">
    <property type="term" value="C:plasma membrane"/>
    <property type="evidence" value="ECO:0007669"/>
    <property type="project" value="UniProtKB-SubCell"/>
</dbReference>
<feature type="domain" description="ABC3 transporter permease C-terminal" evidence="7">
    <location>
        <begin position="286"/>
        <end position="401"/>
    </location>
</feature>
<keyword evidence="4 6" id="KW-1133">Transmembrane helix</keyword>
<keyword evidence="3 6" id="KW-0812">Transmembrane</keyword>
<proteinExistence type="predicted"/>
<dbReference type="EMBL" id="LRDB01000052">
    <property type="protein sequence ID" value="KYG71944.1"/>
    <property type="molecule type" value="Genomic_DNA"/>
</dbReference>
<evidence type="ECO:0000256" key="1">
    <source>
        <dbReference type="ARBA" id="ARBA00004651"/>
    </source>
</evidence>
<dbReference type="RefSeq" id="WP_068419163.1">
    <property type="nucleotide sequence ID" value="NZ_LRDB01000052.1"/>
</dbReference>
<evidence type="ECO:0000256" key="3">
    <source>
        <dbReference type="ARBA" id="ARBA00022692"/>
    </source>
</evidence>
<evidence type="ECO:0000259" key="8">
    <source>
        <dbReference type="Pfam" id="PF12704"/>
    </source>
</evidence>
<evidence type="ECO:0000313" key="9">
    <source>
        <dbReference type="EMBL" id="KYG71944.1"/>
    </source>
</evidence>
<feature type="transmembrane region" description="Helical" evidence="6">
    <location>
        <begin position="279"/>
        <end position="301"/>
    </location>
</feature>
<gene>
    <name evidence="9" type="ORF">AWN68_12235</name>
</gene>
<dbReference type="PANTHER" id="PTHR30572:SF18">
    <property type="entry name" value="ABC-TYPE MACROLIDE FAMILY EXPORT SYSTEM PERMEASE COMPONENT 2"/>
    <property type="match status" value="1"/>
</dbReference>
<dbReference type="GO" id="GO:0022857">
    <property type="term" value="F:transmembrane transporter activity"/>
    <property type="evidence" value="ECO:0007669"/>
    <property type="project" value="TreeGrafter"/>
</dbReference>
<feature type="domain" description="ABC3 transporter permease C-terminal" evidence="7">
    <location>
        <begin position="672"/>
        <end position="784"/>
    </location>
</feature>
<organism evidence="9 10">
    <name type="scientific">Roseivirga echinicomitans</name>
    <dbReference type="NCBI Taxonomy" id="296218"/>
    <lineage>
        <taxon>Bacteria</taxon>
        <taxon>Pseudomonadati</taxon>
        <taxon>Bacteroidota</taxon>
        <taxon>Cytophagia</taxon>
        <taxon>Cytophagales</taxon>
        <taxon>Roseivirgaceae</taxon>
        <taxon>Roseivirga</taxon>
    </lineage>
</organism>
<dbReference type="InterPro" id="IPR003838">
    <property type="entry name" value="ABC3_permease_C"/>
</dbReference>
<evidence type="ECO:0000256" key="4">
    <source>
        <dbReference type="ARBA" id="ARBA00022989"/>
    </source>
</evidence>
<feature type="transmembrane region" description="Helical" evidence="6">
    <location>
        <begin position="417"/>
        <end position="440"/>
    </location>
</feature>
<feature type="transmembrane region" description="Helical" evidence="6">
    <location>
        <begin position="751"/>
        <end position="774"/>
    </location>
</feature>
<feature type="transmembrane region" description="Helical" evidence="6">
    <location>
        <begin position="720"/>
        <end position="739"/>
    </location>
</feature>
<evidence type="ECO:0000259" key="7">
    <source>
        <dbReference type="Pfam" id="PF02687"/>
    </source>
</evidence>
<sequence length="791" mass="89828">MFRNHLKLVIRKLRKEKVYSFVNILGLTIGLAAFLLIGLYVRDELSFDKFHSRANEIYRLTNYNEVSSKRNTYSPPDFAEYIQQDAPEVESFVRIKTEGLNNLIATEESAFYTGGLIYSDANFFSFFDFNILNGKPELALASPKSVVLTESFAMKLFGRIDVVGEELTFNKTDKYQVLGVCADVPKNSSIQFELVARGDDKTFENTFSKGYLTAATTFLMVPESTDLANLESKINNGIRQKPNYFRVKGDIYYELGSLRDIRLYSNFERDSLETNDAKVVFLFTGIGLVILLLAVINYINLVTAQSIKNFKEIGLRKVIGATRGQLVRYHLLESTVIAFISFVCSFAIAERIIPIFNSALNKQVTLNYLSSDFVIWTLVFGLLLGLLSGLYPAFYITKVSPLSLMQKSATSLGSKGLFRKALVLFQFTVSATLIVILFIMTNQMSYLKTQKLGFDKDNLVSIPLYSDSLNTWVKLKSELLKQSGVTLITANNWKFGDNTSTGRVNKAYVKGEESTIVDVWLDAVEADEDFMKTMSLKMHYTSDDYKGGALTDNQVIVNQSLVKVFGWPENSVGQRVFDYEGNYKEVVAVIEDFHSYSMKEEKAPLIIENGDSEYYNNLLLKLDAAEGKRTLENLAIIYEGIVDRPFEYYYVDDKIASYYKVENGQFKLFQAFSFLAMFISLLGLVALTIYMVEQRRKEVSIRKVLGATIQRLIFMLNREYTILIIIAFLIATPMAYYAMQDWLAEFKYSVNISPLLFVGAFLGFLLLSWLVTLFPSLKVTNENPVEALRNE</sequence>
<dbReference type="Proteomes" id="UP000075615">
    <property type="component" value="Unassembled WGS sequence"/>
</dbReference>
<dbReference type="Pfam" id="PF12704">
    <property type="entry name" value="MacB_PCD"/>
    <property type="match status" value="1"/>
</dbReference>
<evidence type="ECO:0000256" key="2">
    <source>
        <dbReference type="ARBA" id="ARBA00022475"/>
    </source>
</evidence>
<reference evidence="9 10" key="1">
    <citation type="submission" date="2016-01" db="EMBL/GenBank/DDBJ databases">
        <title>Genome sequencing of Roseivirga echinicomitans KMM 6058.</title>
        <authorList>
            <person name="Selvaratnam C."/>
            <person name="Thevarajoo S."/>
            <person name="Goh K.M."/>
            <person name="Ee R."/>
            <person name="Chan K.-G."/>
            <person name="Chong C.S."/>
        </authorList>
    </citation>
    <scope>NUCLEOTIDE SEQUENCE [LARGE SCALE GENOMIC DNA]</scope>
    <source>
        <strain evidence="9 10">KMM 6058</strain>
    </source>
</reference>